<feature type="region of interest" description="Disordered" evidence="1">
    <location>
        <begin position="35"/>
        <end position="67"/>
    </location>
</feature>
<gene>
    <name evidence="2" type="ORF">MRATA1EN1_LOCUS13042</name>
</gene>
<protein>
    <submittedName>
        <fullName evidence="2">Uncharacterized protein</fullName>
    </submittedName>
</protein>
<reference evidence="2" key="1">
    <citation type="submission" date="2023-04" db="EMBL/GenBank/DDBJ databases">
        <authorList>
            <consortium name="ELIXIR-Norway"/>
        </authorList>
    </citation>
    <scope>NUCLEOTIDE SEQUENCE [LARGE SCALE GENOMIC DNA]</scope>
</reference>
<keyword evidence="3" id="KW-1185">Reference proteome</keyword>
<name>A0ABN8YR76_RANTA</name>
<evidence type="ECO:0000256" key="1">
    <source>
        <dbReference type="SAM" id="MobiDB-lite"/>
    </source>
</evidence>
<accession>A0ABN8YR76</accession>
<sequence>MQGFPGSPVVKNPSSNAWDVSPILAPGTKILHAMEQLSPCPSSGESPHAATKTQCRQKKNQSRELEQEVMVKRPDHCLSSQRSSIKVWVVSTVMPCLRPQLHTLNSEFFLDDRGTSFNQKLGM</sequence>
<dbReference type="Proteomes" id="UP001176941">
    <property type="component" value="Chromosome 22"/>
</dbReference>
<evidence type="ECO:0000313" key="2">
    <source>
        <dbReference type="EMBL" id="CAI9164080.1"/>
    </source>
</evidence>
<dbReference type="EMBL" id="OX459958">
    <property type="protein sequence ID" value="CAI9164080.1"/>
    <property type="molecule type" value="Genomic_DNA"/>
</dbReference>
<organism evidence="2 3">
    <name type="scientific">Rangifer tarandus platyrhynchus</name>
    <name type="common">Svalbard reindeer</name>
    <dbReference type="NCBI Taxonomy" id="3082113"/>
    <lineage>
        <taxon>Eukaryota</taxon>
        <taxon>Metazoa</taxon>
        <taxon>Chordata</taxon>
        <taxon>Craniata</taxon>
        <taxon>Vertebrata</taxon>
        <taxon>Euteleostomi</taxon>
        <taxon>Mammalia</taxon>
        <taxon>Eutheria</taxon>
        <taxon>Laurasiatheria</taxon>
        <taxon>Artiodactyla</taxon>
        <taxon>Ruminantia</taxon>
        <taxon>Pecora</taxon>
        <taxon>Cervidae</taxon>
        <taxon>Odocoileinae</taxon>
        <taxon>Rangifer</taxon>
    </lineage>
</organism>
<proteinExistence type="predicted"/>
<evidence type="ECO:0000313" key="3">
    <source>
        <dbReference type="Proteomes" id="UP001176941"/>
    </source>
</evidence>